<dbReference type="PANTHER" id="PTHR31690">
    <property type="entry name" value="FUCOSE MUTAROTASE"/>
    <property type="match status" value="1"/>
</dbReference>
<dbReference type="EMBL" id="LT629749">
    <property type="protein sequence ID" value="SDS33449.1"/>
    <property type="molecule type" value="Genomic_DNA"/>
</dbReference>
<evidence type="ECO:0000313" key="4">
    <source>
        <dbReference type="EMBL" id="SDS33449.1"/>
    </source>
</evidence>
<keyword evidence="5" id="KW-1185">Reference proteome</keyword>
<dbReference type="SUPFAM" id="SSF102546">
    <property type="entry name" value="RbsD-like"/>
    <property type="match status" value="1"/>
</dbReference>
<dbReference type="InterPro" id="IPR023750">
    <property type="entry name" value="RbsD-like_sf"/>
</dbReference>
<protein>
    <submittedName>
        <fullName evidence="4">L-fucose mutarotase</fullName>
    </submittedName>
</protein>
<comment type="catalytic activity">
    <reaction evidence="1">
        <text>beta-D-ribopyranose = beta-D-ribofuranose</text>
        <dbReference type="Rhea" id="RHEA:25432"/>
        <dbReference type="ChEBI" id="CHEBI:27476"/>
        <dbReference type="ChEBI" id="CHEBI:47002"/>
        <dbReference type="EC" id="5.4.99.62"/>
    </reaction>
</comment>
<dbReference type="OrthoDB" id="9805009at2"/>
<proteinExistence type="predicted"/>
<evidence type="ECO:0000256" key="3">
    <source>
        <dbReference type="ARBA" id="ARBA00036324"/>
    </source>
</evidence>
<dbReference type="GO" id="GO:0062193">
    <property type="term" value="F:D-ribose pyranase activity"/>
    <property type="evidence" value="ECO:0007669"/>
    <property type="project" value="UniProtKB-EC"/>
</dbReference>
<dbReference type="Proteomes" id="UP000199092">
    <property type="component" value="Chromosome I"/>
</dbReference>
<evidence type="ECO:0000256" key="2">
    <source>
        <dbReference type="ARBA" id="ARBA00023235"/>
    </source>
</evidence>
<accession>A0A1H1REU6</accession>
<dbReference type="GO" id="GO:0042806">
    <property type="term" value="F:fucose binding"/>
    <property type="evidence" value="ECO:0007669"/>
    <property type="project" value="TreeGrafter"/>
</dbReference>
<dbReference type="Pfam" id="PF05025">
    <property type="entry name" value="RbsD_FucU"/>
    <property type="match status" value="1"/>
</dbReference>
<dbReference type="STRING" id="546871.SAMN04488543_1529"/>
<sequence>MLKTIPPVLTPDLLWALAAMGHGDTLAVGDANYPAHALHGRVLPLAGVGIDEAITAIGALLPVDRAVEPAVFAMAPDGDPGAAVGAHASFGQALATTEGREVDVAPLERTAFYQQARGAFAVVLTGDTRSYACFLVTKGVVAG</sequence>
<keyword evidence="2" id="KW-0413">Isomerase</keyword>
<dbReference type="Gene3D" id="3.40.1650.10">
    <property type="entry name" value="RbsD-like domain"/>
    <property type="match status" value="1"/>
</dbReference>
<reference evidence="4 5" key="1">
    <citation type="submission" date="2016-10" db="EMBL/GenBank/DDBJ databases">
        <authorList>
            <person name="de Groot N.N."/>
        </authorList>
    </citation>
    <scope>NUCLEOTIDE SEQUENCE [LARGE SCALE GENOMIC DNA]</scope>
    <source>
        <strain evidence="4 5">DSM 21741</strain>
    </source>
</reference>
<dbReference type="AlphaFoldDB" id="A0A1H1REU6"/>
<name>A0A1H1REU6_9ACTN</name>
<dbReference type="InterPro" id="IPR007721">
    <property type="entry name" value="RbsD_FucU"/>
</dbReference>
<dbReference type="PANTHER" id="PTHR31690:SF4">
    <property type="entry name" value="FUCOSE MUTAROTASE"/>
    <property type="match status" value="1"/>
</dbReference>
<evidence type="ECO:0000313" key="5">
    <source>
        <dbReference type="Proteomes" id="UP000199092"/>
    </source>
</evidence>
<organism evidence="4 5">
    <name type="scientific">Friedmanniella luteola</name>
    <dbReference type="NCBI Taxonomy" id="546871"/>
    <lineage>
        <taxon>Bacteria</taxon>
        <taxon>Bacillati</taxon>
        <taxon>Actinomycetota</taxon>
        <taxon>Actinomycetes</taxon>
        <taxon>Propionibacteriales</taxon>
        <taxon>Nocardioidaceae</taxon>
        <taxon>Friedmanniella</taxon>
    </lineage>
</organism>
<dbReference type="RefSeq" id="WP_091411676.1">
    <property type="nucleotide sequence ID" value="NZ_LT629749.1"/>
</dbReference>
<dbReference type="GO" id="GO:0036373">
    <property type="term" value="F:L-fucose mutarotase activity"/>
    <property type="evidence" value="ECO:0007669"/>
    <property type="project" value="UniProtKB-EC"/>
</dbReference>
<gene>
    <name evidence="4" type="ORF">SAMN04488543_1529</name>
</gene>
<dbReference type="GO" id="GO:0006004">
    <property type="term" value="P:fucose metabolic process"/>
    <property type="evidence" value="ECO:0007669"/>
    <property type="project" value="TreeGrafter"/>
</dbReference>
<evidence type="ECO:0000256" key="1">
    <source>
        <dbReference type="ARBA" id="ARBA00000223"/>
    </source>
</evidence>
<comment type="catalytic activity">
    <reaction evidence="3">
        <text>alpha-L-fucose = beta-L-fucose</text>
        <dbReference type="Rhea" id="RHEA:25580"/>
        <dbReference type="ChEBI" id="CHEBI:42548"/>
        <dbReference type="ChEBI" id="CHEBI:42589"/>
        <dbReference type="EC" id="5.1.3.29"/>
    </reaction>
</comment>
<dbReference type="InterPro" id="IPR050443">
    <property type="entry name" value="RbsD/FucU_mutarotase"/>
</dbReference>